<evidence type="ECO:0000313" key="1">
    <source>
        <dbReference type="EMBL" id="GII24294.1"/>
    </source>
</evidence>
<reference evidence="1" key="1">
    <citation type="submission" date="2021-01" db="EMBL/GenBank/DDBJ databases">
        <title>Whole genome shotgun sequence of Planosporangium mesophilum NBRC 109066.</title>
        <authorList>
            <person name="Komaki H."/>
            <person name="Tamura T."/>
        </authorList>
    </citation>
    <scope>NUCLEOTIDE SEQUENCE</scope>
    <source>
        <strain evidence="1">NBRC 109066</strain>
    </source>
</reference>
<protein>
    <recommendedName>
        <fullName evidence="3">RNA polymerase subunit sigma-70</fullName>
    </recommendedName>
</protein>
<dbReference type="AlphaFoldDB" id="A0A8J3TDG8"/>
<organism evidence="1 2">
    <name type="scientific">Planosporangium mesophilum</name>
    <dbReference type="NCBI Taxonomy" id="689768"/>
    <lineage>
        <taxon>Bacteria</taxon>
        <taxon>Bacillati</taxon>
        <taxon>Actinomycetota</taxon>
        <taxon>Actinomycetes</taxon>
        <taxon>Micromonosporales</taxon>
        <taxon>Micromonosporaceae</taxon>
        <taxon>Planosporangium</taxon>
    </lineage>
</organism>
<dbReference type="RefSeq" id="WP_168116611.1">
    <property type="nucleotide sequence ID" value="NZ_BOON01000035.1"/>
</dbReference>
<accession>A0A8J3TDG8</accession>
<gene>
    <name evidence="1" type="ORF">Pme01_38910</name>
</gene>
<keyword evidence="2" id="KW-1185">Reference proteome</keyword>
<evidence type="ECO:0000313" key="2">
    <source>
        <dbReference type="Proteomes" id="UP000599074"/>
    </source>
</evidence>
<dbReference type="EMBL" id="BOON01000035">
    <property type="protein sequence ID" value="GII24294.1"/>
    <property type="molecule type" value="Genomic_DNA"/>
</dbReference>
<name>A0A8J3TDG8_9ACTN</name>
<evidence type="ECO:0008006" key="3">
    <source>
        <dbReference type="Google" id="ProtNLM"/>
    </source>
</evidence>
<proteinExistence type="predicted"/>
<comment type="caution">
    <text evidence="1">The sequence shown here is derived from an EMBL/GenBank/DDBJ whole genome shotgun (WGS) entry which is preliminary data.</text>
</comment>
<sequence length="99" mass="10784">MNPSTVKTALTSNRRRRAVENDEYAAFIRRAIAAHARRVASGDVEALRDLVGLSADLDAALLNAVKGLRAFGYSWSEIADRLGVSKQAAQQRWGGDRDA</sequence>
<dbReference type="Proteomes" id="UP000599074">
    <property type="component" value="Unassembled WGS sequence"/>
</dbReference>